<evidence type="ECO:0000256" key="3">
    <source>
        <dbReference type="SAM" id="SignalP"/>
    </source>
</evidence>
<evidence type="ECO:0000256" key="1">
    <source>
        <dbReference type="SAM" id="MobiDB-lite"/>
    </source>
</evidence>
<sequence length="436" mass="46277">MAKQRPLLLWLFFSPLSFSAVASPPGSTAPTTVGIPRGNTSPAQSTAQHQSEFVAKVRPITNYEQGPPLLPKPTASIRIMEVTSLLPAPCPMTTPFPSELHRRQNINNVITTSFLNSALASARSSALSVSQELTSSINQLQSSLDLLSSSASAAILEAQASASNVVLEAEASASGAVAAAEKSASRMVGGALALASSVSASAAAITPYVTTVEVQVPTEGGDAALSVTNAVIAIVVSVIGSSLLSLLGCYLFMRRHKKKQKLKEEELDVSLALDRAVVSYIAKEAPTLTTPAYQIGRAIMLNDDNNREARPRRSRPSLLLSPPRQASLRSIKTPKIPPPPAGPPPTCPLPDIPWAAGTPKIPPRRPPVERPRQNSAERIYGDILARPLEPITSPRSPEPLPEPAIHTRPPEWGNSNWPLPKNRLALVVTDTVILKG</sequence>
<reference evidence="4" key="2">
    <citation type="submission" date="2023-06" db="EMBL/GenBank/DDBJ databases">
        <authorList>
            <consortium name="Lawrence Berkeley National Laboratory"/>
            <person name="Haridas S."/>
            <person name="Hensen N."/>
            <person name="Bonometti L."/>
            <person name="Westerberg I."/>
            <person name="Brannstrom I.O."/>
            <person name="Guillou S."/>
            <person name="Cros-Aarteil S."/>
            <person name="Calhoun S."/>
            <person name="Kuo A."/>
            <person name="Mondo S."/>
            <person name="Pangilinan J."/>
            <person name="Riley R."/>
            <person name="Labutti K."/>
            <person name="Andreopoulos B."/>
            <person name="Lipzen A."/>
            <person name="Chen C."/>
            <person name="Yanf M."/>
            <person name="Daum C."/>
            <person name="Ng V."/>
            <person name="Clum A."/>
            <person name="Steindorff A."/>
            <person name="Ohm R."/>
            <person name="Martin F."/>
            <person name="Silar P."/>
            <person name="Natvig D."/>
            <person name="Lalanne C."/>
            <person name="Gautier V."/>
            <person name="Ament-Velasquez S.L."/>
            <person name="Kruys A."/>
            <person name="Hutchinson M.I."/>
            <person name="Powell A.J."/>
            <person name="Barry K."/>
            <person name="Miller A.N."/>
            <person name="Grigoriev I.V."/>
            <person name="Debuchy R."/>
            <person name="Gladieux P."/>
            <person name="Thoren M.H."/>
            <person name="Johannesson H."/>
        </authorList>
    </citation>
    <scope>NUCLEOTIDE SEQUENCE</scope>
    <source>
        <strain evidence="4">CBS 955.72</strain>
    </source>
</reference>
<evidence type="ECO:0000256" key="2">
    <source>
        <dbReference type="SAM" id="Phobius"/>
    </source>
</evidence>
<feature type="region of interest" description="Disordered" evidence="1">
    <location>
        <begin position="25"/>
        <end position="45"/>
    </location>
</feature>
<accession>A0AAJ0HIV0</accession>
<keyword evidence="2" id="KW-1133">Transmembrane helix</keyword>
<evidence type="ECO:0000313" key="5">
    <source>
        <dbReference type="Proteomes" id="UP001275084"/>
    </source>
</evidence>
<feature type="chain" id="PRO_5042569786" evidence="3">
    <location>
        <begin position="23"/>
        <end position="436"/>
    </location>
</feature>
<gene>
    <name evidence="4" type="ORF">B0T25DRAFT_208125</name>
</gene>
<feature type="region of interest" description="Disordered" evidence="1">
    <location>
        <begin position="304"/>
        <end position="415"/>
    </location>
</feature>
<feature type="signal peptide" evidence="3">
    <location>
        <begin position="1"/>
        <end position="22"/>
    </location>
</feature>
<proteinExistence type="predicted"/>
<reference evidence="4" key="1">
    <citation type="journal article" date="2023" name="Mol. Phylogenet. Evol.">
        <title>Genome-scale phylogeny and comparative genomics of the fungal order Sordariales.</title>
        <authorList>
            <person name="Hensen N."/>
            <person name="Bonometti L."/>
            <person name="Westerberg I."/>
            <person name="Brannstrom I.O."/>
            <person name="Guillou S."/>
            <person name="Cros-Aarteil S."/>
            <person name="Calhoun S."/>
            <person name="Haridas S."/>
            <person name="Kuo A."/>
            <person name="Mondo S."/>
            <person name="Pangilinan J."/>
            <person name="Riley R."/>
            <person name="LaButti K."/>
            <person name="Andreopoulos B."/>
            <person name="Lipzen A."/>
            <person name="Chen C."/>
            <person name="Yan M."/>
            <person name="Daum C."/>
            <person name="Ng V."/>
            <person name="Clum A."/>
            <person name="Steindorff A."/>
            <person name="Ohm R.A."/>
            <person name="Martin F."/>
            <person name="Silar P."/>
            <person name="Natvig D.O."/>
            <person name="Lalanne C."/>
            <person name="Gautier V."/>
            <person name="Ament-Velasquez S.L."/>
            <person name="Kruys A."/>
            <person name="Hutchinson M.I."/>
            <person name="Powell A.J."/>
            <person name="Barry K."/>
            <person name="Miller A.N."/>
            <person name="Grigoriev I.V."/>
            <person name="Debuchy R."/>
            <person name="Gladieux P."/>
            <person name="Hiltunen Thoren M."/>
            <person name="Johannesson H."/>
        </authorList>
    </citation>
    <scope>NUCLEOTIDE SEQUENCE</scope>
    <source>
        <strain evidence="4">CBS 955.72</strain>
    </source>
</reference>
<keyword evidence="2" id="KW-0812">Transmembrane</keyword>
<name>A0AAJ0HIV0_9PEZI</name>
<feature type="transmembrane region" description="Helical" evidence="2">
    <location>
        <begin position="230"/>
        <end position="253"/>
    </location>
</feature>
<feature type="compositionally biased region" description="Pro residues" evidence="1">
    <location>
        <begin position="335"/>
        <end position="351"/>
    </location>
</feature>
<protein>
    <submittedName>
        <fullName evidence="4">Uncharacterized protein</fullName>
    </submittedName>
</protein>
<dbReference type="EMBL" id="JAUIQD010000004">
    <property type="protein sequence ID" value="KAK3353315.1"/>
    <property type="molecule type" value="Genomic_DNA"/>
</dbReference>
<keyword evidence="5" id="KW-1185">Reference proteome</keyword>
<dbReference type="Proteomes" id="UP001275084">
    <property type="component" value="Unassembled WGS sequence"/>
</dbReference>
<comment type="caution">
    <text evidence="4">The sequence shown here is derived from an EMBL/GenBank/DDBJ whole genome shotgun (WGS) entry which is preliminary data.</text>
</comment>
<keyword evidence="3" id="KW-0732">Signal</keyword>
<evidence type="ECO:0000313" key="4">
    <source>
        <dbReference type="EMBL" id="KAK3353315.1"/>
    </source>
</evidence>
<dbReference type="AlphaFoldDB" id="A0AAJ0HIV0"/>
<feature type="compositionally biased region" description="Low complexity" evidence="1">
    <location>
        <begin position="316"/>
        <end position="330"/>
    </location>
</feature>
<keyword evidence="2" id="KW-0472">Membrane</keyword>
<organism evidence="4 5">
    <name type="scientific">Lasiosphaeria hispida</name>
    <dbReference type="NCBI Taxonomy" id="260671"/>
    <lineage>
        <taxon>Eukaryota</taxon>
        <taxon>Fungi</taxon>
        <taxon>Dikarya</taxon>
        <taxon>Ascomycota</taxon>
        <taxon>Pezizomycotina</taxon>
        <taxon>Sordariomycetes</taxon>
        <taxon>Sordariomycetidae</taxon>
        <taxon>Sordariales</taxon>
        <taxon>Lasiosphaeriaceae</taxon>
        <taxon>Lasiosphaeria</taxon>
    </lineage>
</organism>